<evidence type="ECO:0000313" key="6">
    <source>
        <dbReference type="Proteomes" id="UP000681967"/>
    </source>
</evidence>
<dbReference type="InterPro" id="IPR035979">
    <property type="entry name" value="RBD_domain_sf"/>
</dbReference>
<evidence type="ECO:0000259" key="4">
    <source>
        <dbReference type="PROSITE" id="PS50102"/>
    </source>
</evidence>
<organism evidence="5 6">
    <name type="scientific">Rotaria magnacalcarata</name>
    <dbReference type="NCBI Taxonomy" id="392030"/>
    <lineage>
        <taxon>Eukaryota</taxon>
        <taxon>Metazoa</taxon>
        <taxon>Spiralia</taxon>
        <taxon>Gnathifera</taxon>
        <taxon>Rotifera</taxon>
        <taxon>Eurotatoria</taxon>
        <taxon>Bdelloidea</taxon>
        <taxon>Philodinida</taxon>
        <taxon>Philodinidae</taxon>
        <taxon>Rotaria</taxon>
    </lineage>
</organism>
<dbReference type="PANTHER" id="PTHR48027">
    <property type="entry name" value="HETEROGENEOUS NUCLEAR RIBONUCLEOPROTEIN 87F-RELATED"/>
    <property type="match status" value="1"/>
</dbReference>
<dbReference type="EMBL" id="CAJOBH010005476">
    <property type="protein sequence ID" value="CAF4025499.1"/>
    <property type="molecule type" value="Genomic_DNA"/>
</dbReference>
<dbReference type="Gene3D" id="3.30.70.330">
    <property type="match status" value="1"/>
</dbReference>
<accession>A0A8S2NYX2</accession>
<proteinExistence type="predicted"/>
<comment type="caution">
    <text evidence="5">The sequence shown here is derived from an EMBL/GenBank/DDBJ whole genome shotgun (WGS) entry which is preliminary data.</text>
</comment>
<evidence type="ECO:0000256" key="1">
    <source>
        <dbReference type="ARBA" id="ARBA00022884"/>
    </source>
</evidence>
<gene>
    <name evidence="5" type="ORF">BYL167_LOCUS15026</name>
</gene>
<dbReference type="SMART" id="SM00360">
    <property type="entry name" value="RRM"/>
    <property type="match status" value="1"/>
</dbReference>
<evidence type="ECO:0000313" key="5">
    <source>
        <dbReference type="EMBL" id="CAF4025499.1"/>
    </source>
</evidence>
<sequence>MSDRGYSRERDSGRTRRRSPTSPRNSRSPSPKRSSRSPSRNRSRRSPSPKGGRRPPNEVHRENPIPSAVLGVFGLSQYTTERDLKDLFHKFGRVKDVQVVIDKKTNKSRGFGFVYYEEVESATRAKEALNASELDHHRLRIDYSVTRRAHTPSGDRRRRSPGYAYD</sequence>
<dbReference type="AlphaFoldDB" id="A0A8S2NYX2"/>
<dbReference type="InterPro" id="IPR052462">
    <property type="entry name" value="SLIRP/GR-RBP-like"/>
</dbReference>
<feature type="region of interest" description="Disordered" evidence="3">
    <location>
        <begin position="145"/>
        <end position="166"/>
    </location>
</feature>
<feature type="compositionally biased region" description="Basic residues" evidence="3">
    <location>
        <begin position="33"/>
        <end position="53"/>
    </location>
</feature>
<evidence type="ECO:0000256" key="2">
    <source>
        <dbReference type="PROSITE-ProRule" id="PRU00176"/>
    </source>
</evidence>
<dbReference type="InterPro" id="IPR000504">
    <property type="entry name" value="RRM_dom"/>
</dbReference>
<dbReference type="SUPFAM" id="SSF54928">
    <property type="entry name" value="RNA-binding domain, RBD"/>
    <property type="match status" value="1"/>
</dbReference>
<name>A0A8S2NYX2_9BILA</name>
<feature type="compositionally biased region" description="Basic and acidic residues" evidence="3">
    <location>
        <begin position="1"/>
        <end position="14"/>
    </location>
</feature>
<dbReference type="Pfam" id="PF00076">
    <property type="entry name" value="RRM_1"/>
    <property type="match status" value="1"/>
</dbReference>
<dbReference type="PROSITE" id="PS50102">
    <property type="entry name" value="RRM"/>
    <property type="match status" value="1"/>
</dbReference>
<dbReference type="GO" id="GO:0003723">
    <property type="term" value="F:RNA binding"/>
    <property type="evidence" value="ECO:0007669"/>
    <property type="project" value="UniProtKB-UniRule"/>
</dbReference>
<evidence type="ECO:0000256" key="3">
    <source>
        <dbReference type="SAM" id="MobiDB-lite"/>
    </source>
</evidence>
<dbReference type="CDD" id="cd12363">
    <property type="entry name" value="RRM_TRA2"/>
    <property type="match status" value="1"/>
</dbReference>
<feature type="domain" description="RRM" evidence="4">
    <location>
        <begin position="68"/>
        <end position="146"/>
    </location>
</feature>
<feature type="region of interest" description="Disordered" evidence="3">
    <location>
        <begin position="1"/>
        <end position="66"/>
    </location>
</feature>
<keyword evidence="1 2" id="KW-0694">RNA-binding</keyword>
<dbReference type="Proteomes" id="UP000681967">
    <property type="component" value="Unassembled WGS sequence"/>
</dbReference>
<feature type="compositionally biased region" description="Low complexity" evidence="3">
    <location>
        <begin position="20"/>
        <end position="32"/>
    </location>
</feature>
<dbReference type="InterPro" id="IPR012677">
    <property type="entry name" value="Nucleotide-bd_a/b_plait_sf"/>
</dbReference>
<protein>
    <recommendedName>
        <fullName evidence="4">RRM domain-containing protein</fullName>
    </recommendedName>
</protein>
<reference evidence="5" key="1">
    <citation type="submission" date="2021-02" db="EMBL/GenBank/DDBJ databases">
        <authorList>
            <person name="Nowell W R."/>
        </authorList>
    </citation>
    <scope>NUCLEOTIDE SEQUENCE</scope>
</reference>